<dbReference type="PANTHER" id="PTHR30308">
    <property type="entry name" value="TMRNA-BINDING COMPONENT OF TRANS-TRANSLATION TAGGING COMPLEX"/>
    <property type="match status" value="1"/>
</dbReference>
<keyword evidence="1" id="KW-0694">RNA-binding</keyword>
<dbReference type="GO" id="GO:0070930">
    <property type="term" value="P:trans-translation-dependent protein tagging"/>
    <property type="evidence" value="ECO:0007669"/>
    <property type="project" value="TreeGrafter"/>
</dbReference>
<accession>A0A133S5X1</accession>
<dbReference type="PANTHER" id="PTHR30308:SF2">
    <property type="entry name" value="SSRA-BINDING PROTEIN"/>
    <property type="match status" value="1"/>
</dbReference>
<dbReference type="GO" id="GO:0005829">
    <property type="term" value="C:cytosol"/>
    <property type="evidence" value="ECO:0007669"/>
    <property type="project" value="TreeGrafter"/>
</dbReference>
<comment type="subcellular location">
    <subcellularLocation>
        <location evidence="1">Cytoplasm</location>
    </subcellularLocation>
    <text evidence="1">The tmRNA-SmpB complex associates with stalled 70S ribosomes.</text>
</comment>
<dbReference type="PROSITE" id="PS01317">
    <property type="entry name" value="SSRP"/>
    <property type="match status" value="1"/>
</dbReference>
<keyword evidence="1" id="KW-0963">Cytoplasm</keyword>
<dbReference type="CDD" id="cd09294">
    <property type="entry name" value="SmpB"/>
    <property type="match status" value="1"/>
</dbReference>
<dbReference type="PATRIC" id="fig|39777.7.peg.597"/>
<dbReference type="InterPro" id="IPR020081">
    <property type="entry name" value="SsrA-bd_prot_CS"/>
</dbReference>
<sequence>MAKKDAPSLIADNRKARHDFNIHETYEAGIALTGTEIKSIRQGKLNLKDSFIRIDKGEMLLYGVHISPYEQGNRFNHEPERTRKLLMHKSEIKKLFQQVKEKGFSLIPLNFHFSRGYVKVTVGLVTGKKLYDKRQDMAERDAKRDIAKRLKEQQKY</sequence>
<dbReference type="Proteomes" id="UP000070226">
    <property type="component" value="Unassembled WGS sequence"/>
</dbReference>
<dbReference type="HAMAP" id="MF_00023">
    <property type="entry name" value="SmpB"/>
    <property type="match status" value="1"/>
</dbReference>
<comment type="function">
    <text evidence="1">Required for rescue of stalled ribosomes mediated by trans-translation. Binds to transfer-messenger RNA (tmRNA), required for stable association of tmRNA with ribosomes. tmRNA and SmpB together mimic tRNA shape, replacing the anticodon stem-loop with SmpB. tmRNA is encoded by the ssrA gene; the 2 termini fold to resemble tRNA(Ala) and it encodes a 'tag peptide', a short internal open reading frame. During trans-translation Ala-aminoacylated tmRNA acts like a tRNA, entering the A-site of stalled ribosomes, displacing the stalled mRNA. The ribosome then switches to translate the ORF on the tmRNA; the nascent peptide is terminated with the 'tag peptide' encoded by the tmRNA and targeted for degradation. The ribosome is freed to recommence translation, which seems to be the essential function of trans-translation.</text>
</comment>
<protein>
    <recommendedName>
        <fullName evidence="1">SsrA-binding protein</fullName>
    </recommendedName>
    <alternativeName>
        <fullName evidence="1">Small protein B</fullName>
    </alternativeName>
</protein>
<proteinExistence type="inferred from homology"/>
<dbReference type="AlphaFoldDB" id="A0A133S5X1"/>
<dbReference type="SUPFAM" id="SSF74982">
    <property type="entry name" value="Small protein B (SmpB)"/>
    <property type="match status" value="1"/>
</dbReference>
<dbReference type="KEGG" id="vat:B7L28_04925"/>
<dbReference type="InterPro" id="IPR000037">
    <property type="entry name" value="SsrA-bd_prot"/>
</dbReference>
<dbReference type="RefSeq" id="WP_005377596.1">
    <property type="nucleotide sequence ID" value="NZ_CABFMO010000001.1"/>
</dbReference>
<comment type="similarity">
    <text evidence="1">Belongs to the SmpB family.</text>
</comment>
<dbReference type="Gene3D" id="2.40.280.10">
    <property type="match status" value="1"/>
</dbReference>
<dbReference type="NCBIfam" id="NF003843">
    <property type="entry name" value="PRK05422.1"/>
    <property type="match status" value="1"/>
</dbReference>
<evidence type="ECO:0000313" key="3">
    <source>
        <dbReference type="Proteomes" id="UP000070226"/>
    </source>
</evidence>
<evidence type="ECO:0000313" key="2">
    <source>
        <dbReference type="EMBL" id="KXA65094.1"/>
    </source>
</evidence>
<organism evidence="2">
    <name type="scientific">Veillonella atypica</name>
    <dbReference type="NCBI Taxonomy" id="39777"/>
    <lineage>
        <taxon>Bacteria</taxon>
        <taxon>Bacillati</taxon>
        <taxon>Bacillota</taxon>
        <taxon>Negativicutes</taxon>
        <taxon>Veillonellales</taxon>
        <taxon>Veillonellaceae</taxon>
        <taxon>Veillonella</taxon>
    </lineage>
</organism>
<reference evidence="2 3" key="1">
    <citation type="submission" date="2016-01" db="EMBL/GenBank/DDBJ databases">
        <authorList>
            <person name="Oliw E.H."/>
        </authorList>
    </citation>
    <scope>NUCLEOTIDE SEQUENCE [LARGE SCALE GENOMIC DNA]</scope>
    <source>
        <strain evidence="2 3">CMW7756B</strain>
    </source>
</reference>
<dbReference type="STRING" id="39777.B7L28_04925"/>
<dbReference type="Pfam" id="PF01668">
    <property type="entry name" value="SmpB"/>
    <property type="match status" value="1"/>
</dbReference>
<dbReference type="InterPro" id="IPR023620">
    <property type="entry name" value="SmpB"/>
</dbReference>
<comment type="caution">
    <text evidence="2">The sequence shown here is derived from an EMBL/GenBank/DDBJ whole genome shotgun (WGS) entry which is preliminary data.</text>
</comment>
<dbReference type="GeneID" id="57773713"/>
<dbReference type="GO" id="GO:0003723">
    <property type="term" value="F:RNA binding"/>
    <property type="evidence" value="ECO:0007669"/>
    <property type="project" value="UniProtKB-UniRule"/>
</dbReference>
<gene>
    <name evidence="1" type="primary">smpB</name>
    <name evidence="2" type="ORF">HMPREF3233_00608</name>
</gene>
<dbReference type="NCBIfam" id="TIGR00086">
    <property type="entry name" value="smpB"/>
    <property type="match status" value="1"/>
</dbReference>
<dbReference type="GO" id="GO:0070929">
    <property type="term" value="P:trans-translation"/>
    <property type="evidence" value="ECO:0007669"/>
    <property type="project" value="UniProtKB-UniRule"/>
</dbReference>
<dbReference type="EMBL" id="LRQT01000013">
    <property type="protein sequence ID" value="KXA65094.1"/>
    <property type="molecule type" value="Genomic_DNA"/>
</dbReference>
<name>A0A133S5X1_9FIRM</name>
<evidence type="ECO:0000256" key="1">
    <source>
        <dbReference type="HAMAP-Rule" id="MF_00023"/>
    </source>
</evidence>